<dbReference type="EMBL" id="JABWAB010000001">
    <property type="protein sequence ID" value="KAF6059547.1"/>
    <property type="molecule type" value="Genomic_DNA"/>
</dbReference>
<gene>
    <name evidence="3" type="ORF">FOB60_001129</name>
</gene>
<sequence>MTSPRLDSNLGSVFDTPKAPLQTSSTIGTSPQLRQLQQGTEIKAREVQLRLKQELVEEKQRLLQLKAEKLNNIETLQTKLTRLSKSQQDFTTKTQLNQLLDNSRVEFFRNLQTRNQKQQDYILHHLNVLPSPNWNLRLSLAKQFIPFLDIDNLKSYNEYVDNRLVRVFQFTILSPLVLNLTLKLEINASNDSVYQILVMTNLTTLHMLSSSFASALVKDYIPNGKINCVMYGLNSLTKLIQKRTKNWHQLIVKYKSMIANDLLLNIPDQVSDYRKLYASLKSIDSIDLHLSHNKYKLSLYWSIVNNDHLTGTCQSDIKLLITRNGNAVMKDAGSLFTSLVSKYGIINSLEIILCNIFNYET</sequence>
<feature type="compositionally biased region" description="Polar residues" evidence="2">
    <location>
        <begin position="1"/>
        <end position="11"/>
    </location>
</feature>
<evidence type="ECO:0000313" key="4">
    <source>
        <dbReference type="Proteomes" id="UP000590412"/>
    </source>
</evidence>
<protein>
    <submittedName>
        <fullName evidence="3">Uncharacterized protein</fullName>
    </submittedName>
</protein>
<keyword evidence="1" id="KW-0175">Coiled coil</keyword>
<reference evidence="3" key="1">
    <citation type="submission" date="2020-03" db="EMBL/GenBank/DDBJ databases">
        <title>FDA dAtabase for Regulatory Grade micrObial Sequences (FDA-ARGOS): Supporting development and validation of Infectious Disease Dx tests.</title>
        <authorList>
            <person name="Campos J."/>
            <person name="Goldberg B."/>
            <person name="Tallon L."/>
            <person name="Sadzewicz L."/>
            <person name="Vavikolanu K."/>
            <person name="Mehta A."/>
            <person name="Aluvathingal J."/>
            <person name="Nadendla S."/>
            <person name="Nandy P."/>
            <person name="Geyer C."/>
            <person name="Yan Y."/>
            <person name="Sichtig H."/>
        </authorList>
    </citation>
    <scope>NUCLEOTIDE SEQUENCE [LARGE SCALE GENOMIC DNA]</scope>
    <source>
        <strain evidence="3">FDAARGOS_652</strain>
    </source>
</reference>
<dbReference type="Proteomes" id="UP000590412">
    <property type="component" value="Unassembled WGS sequence"/>
</dbReference>
<evidence type="ECO:0000256" key="1">
    <source>
        <dbReference type="SAM" id="Coils"/>
    </source>
</evidence>
<dbReference type="OrthoDB" id="4076147at2759"/>
<name>A0A8X7NSF4_CANPA</name>
<feature type="coiled-coil region" evidence="1">
    <location>
        <begin position="48"/>
        <end position="86"/>
    </location>
</feature>
<evidence type="ECO:0000313" key="3">
    <source>
        <dbReference type="EMBL" id="KAF6059547.1"/>
    </source>
</evidence>
<accession>A0A8X7NSF4</accession>
<organism evidence="3 4">
    <name type="scientific">Candida parapsilosis</name>
    <name type="common">Yeast</name>
    <dbReference type="NCBI Taxonomy" id="5480"/>
    <lineage>
        <taxon>Eukaryota</taxon>
        <taxon>Fungi</taxon>
        <taxon>Dikarya</taxon>
        <taxon>Ascomycota</taxon>
        <taxon>Saccharomycotina</taxon>
        <taxon>Pichiomycetes</taxon>
        <taxon>Debaryomycetaceae</taxon>
        <taxon>Candida/Lodderomyces clade</taxon>
        <taxon>Candida</taxon>
    </lineage>
</organism>
<proteinExistence type="predicted"/>
<feature type="region of interest" description="Disordered" evidence="2">
    <location>
        <begin position="1"/>
        <end position="26"/>
    </location>
</feature>
<dbReference type="AlphaFoldDB" id="A0A8X7NSF4"/>
<comment type="caution">
    <text evidence="3">The sequence shown here is derived from an EMBL/GenBank/DDBJ whole genome shotgun (WGS) entry which is preliminary data.</text>
</comment>
<evidence type="ECO:0000256" key="2">
    <source>
        <dbReference type="SAM" id="MobiDB-lite"/>
    </source>
</evidence>